<dbReference type="GO" id="GO:0050660">
    <property type="term" value="F:flavin adenine dinucleotide binding"/>
    <property type="evidence" value="ECO:0007669"/>
    <property type="project" value="InterPro"/>
</dbReference>
<name>A0A382YQE4_9ZZZZ</name>
<accession>A0A382YQE4</accession>
<dbReference type="InterPro" id="IPR013786">
    <property type="entry name" value="AcylCoA_DH/ox_N"/>
</dbReference>
<evidence type="ECO:0000259" key="1">
    <source>
        <dbReference type="Pfam" id="PF02771"/>
    </source>
</evidence>
<evidence type="ECO:0000313" key="2">
    <source>
        <dbReference type="EMBL" id="SVD85424.1"/>
    </source>
</evidence>
<gene>
    <name evidence="2" type="ORF">METZ01_LOCUS438278</name>
</gene>
<dbReference type="EMBL" id="UINC01177662">
    <property type="protein sequence ID" value="SVD85424.1"/>
    <property type="molecule type" value="Genomic_DNA"/>
</dbReference>
<reference evidence="2" key="1">
    <citation type="submission" date="2018-05" db="EMBL/GenBank/DDBJ databases">
        <authorList>
            <person name="Lanie J.A."/>
            <person name="Ng W.-L."/>
            <person name="Kazmierczak K.M."/>
            <person name="Andrzejewski T.M."/>
            <person name="Davidsen T.M."/>
            <person name="Wayne K.J."/>
            <person name="Tettelin H."/>
            <person name="Glass J.I."/>
            <person name="Rusch D."/>
            <person name="Podicherti R."/>
            <person name="Tsui H.-C.T."/>
            <person name="Winkler M.E."/>
        </authorList>
    </citation>
    <scope>NUCLEOTIDE SEQUENCE</scope>
</reference>
<organism evidence="2">
    <name type="scientific">marine metagenome</name>
    <dbReference type="NCBI Taxonomy" id="408172"/>
    <lineage>
        <taxon>unclassified sequences</taxon>
        <taxon>metagenomes</taxon>
        <taxon>ecological metagenomes</taxon>
    </lineage>
</organism>
<sequence length="156" mass="16866">MTTGLPPELNSLKNTIRQIVNDECQQLETAYLAHPPQEGVEQAGAPRGILESVPGILGTLSEAQWNRLHQVSKETGIYTSFVPGEYGGGGMGALGHVVLEEEIHKSIVHLPTSPVPMFMIGACTHEQEQKYLYPAINGDSYYAFCQTEPEAGSDPG</sequence>
<dbReference type="Gene3D" id="1.10.540.10">
    <property type="entry name" value="Acyl-CoA dehydrogenase/oxidase, N-terminal domain"/>
    <property type="match status" value="1"/>
</dbReference>
<feature type="domain" description="Acyl-CoA dehydrogenase/oxidase N-terminal" evidence="1">
    <location>
        <begin position="69"/>
        <end position="139"/>
    </location>
</feature>
<dbReference type="Pfam" id="PF02771">
    <property type="entry name" value="Acyl-CoA_dh_N"/>
    <property type="match status" value="1"/>
</dbReference>
<protein>
    <recommendedName>
        <fullName evidence="1">Acyl-CoA dehydrogenase/oxidase N-terminal domain-containing protein</fullName>
    </recommendedName>
</protein>
<dbReference type="SUPFAM" id="SSF56645">
    <property type="entry name" value="Acyl-CoA dehydrogenase NM domain-like"/>
    <property type="match status" value="1"/>
</dbReference>
<dbReference type="AlphaFoldDB" id="A0A382YQE4"/>
<dbReference type="InterPro" id="IPR037069">
    <property type="entry name" value="AcylCoA_DH/ox_N_sf"/>
</dbReference>
<dbReference type="GO" id="GO:0016627">
    <property type="term" value="F:oxidoreductase activity, acting on the CH-CH group of donors"/>
    <property type="evidence" value="ECO:0007669"/>
    <property type="project" value="InterPro"/>
</dbReference>
<proteinExistence type="predicted"/>
<feature type="non-terminal residue" evidence="2">
    <location>
        <position position="156"/>
    </location>
</feature>
<dbReference type="InterPro" id="IPR009100">
    <property type="entry name" value="AcylCoA_DH/oxidase_NM_dom_sf"/>
</dbReference>